<dbReference type="Proteomes" id="UP000095657">
    <property type="component" value="Unassembled WGS sequence"/>
</dbReference>
<dbReference type="RefSeq" id="WP_022041578.1">
    <property type="nucleotide sequence ID" value="NZ_CAXSUM010000021.1"/>
</dbReference>
<dbReference type="AlphaFoldDB" id="A0A174RM83"/>
<sequence>MQFLKKHITELCLMLLLCGTLWGAVQLIVSGHIFNGDFALYIRQAQSIQYGDMQQVFSDMQEMIAHSTYQRYSPILYPWGYPLLLFPCVALFGINYFAFKIVGVICLVGAFIFLYYHPILSKERFRMSVLLVLTLLTGNIFYWGYVNSVSSELPFFCFLMFSFWTMNKLYALKEQTEKRTILYIGLGILLFFTAQIRTEGYFLFISLIVLQWKNRLSGWRFFLPYASALCIWFVFTLVFPSGYTEHFEHFKVVTLTNLLHNIQTFYEYPAQILYIPFSLFNLFFWVNCLLGLYISSRKLTAESVYLVSTIMLLICWPYDVIRYWLPLFPLCFIFFIQGFRFMCMVWGKKAGKWVLYPIIGILICSVWKVSIKYATSPIQIYTTINPNVEGESAQEMYAFLRMNTAQDDWVACGESRSIYLYTNRLSCNISGEISNLPANVNWYVEFLYRGSYLQYPHGVIRLNQNRFQQVFCNQDFAIYKILTP</sequence>
<evidence type="ECO:0000313" key="1">
    <source>
        <dbReference type="EMBL" id="CUP85231.1"/>
    </source>
</evidence>
<proteinExistence type="predicted"/>
<name>A0A174RM83_9BACE</name>
<gene>
    <name evidence="1" type="ORF">ERS852494_03230</name>
</gene>
<accession>A0A174RM83</accession>
<reference evidence="1 2" key="1">
    <citation type="submission" date="2015-09" db="EMBL/GenBank/DDBJ databases">
        <authorList>
            <consortium name="Pathogen Informatics"/>
        </authorList>
    </citation>
    <scope>NUCLEOTIDE SEQUENCE [LARGE SCALE GENOMIC DNA]</scope>
    <source>
        <strain evidence="1 2">2789STDY5834880</strain>
    </source>
</reference>
<dbReference type="EMBL" id="CZAI01000008">
    <property type="protein sequence ID" value="CUP85231.1"/>
    <property type="molecule type" value="Genomic_DNA"/>
</dbReference>
<protein>
    <submittedName>
        <fullName evidence="1">Uncharacterized protein</fullName>
    </submittedName>
</protein>
<evidence type="ECO:0000313" key="2">
    <source>
        <dbReference type="Proteomes" id="UP000095657"/>
    </source>
</evidence>
<dbReference type="STRING" id="47678.ERS852494_03230"/>
<organism evidence="1 2">
    <name type="scientific">Bacteroides caccae</name>
    <dbReference type="NCBI Taxonomy" id="47678"/>
    <lineage>
        <taxon>Bacteria</taxon>
        <taxon>Pseudomonadati</taxon>
        <taxon>Bacteroidota</taxon>
        <taxon>Bacteroidia</taxon>
        <taxon>Bacteroidales</taxon>
        <taxon>Bacteroidaceae</taxon>
        <taxon>Bacteroides</taxon>
    </lineage>
</organism>